<evidence type="ECO:0000313" key="2">
    <source>
        <dbReference type="EMBL" id="KAJ1203107.1"/>
    </source>
</evidence>
<feature type="region of interest" description="Disordered" evidence="1">
    <location>
        <begin position="153"/>
        <end position="191"/>
    </location>
</feature>
<evidence type="ECO:0000313" key="3">
    <source>
        <dbReference type="Proteomes" id="UP001066276"/>
    </source>
</evidence>
<dbReference type="AlphaFoldDB" id="A0AAV7VNY1"/>
<name>A0AAV7VNY1_PLEWA</name>
<organism evidence="2 3">
    <name type="scientific">Pleurodeles waltl</name>
    <name type="common">Iberian ribbed newt</name>
    <dbReference type="NCBI Taxonomy" id="8319"/>
    <lineage>
        <taxon>Eukaryota</taxon>
        <taxon>Metazoa</taxon>
        <taxon>Chordata</taxon>
        <taxon>Craniata</taxon>
        <taxon>Vertebrata</taxon>
        <taxon>Euteleostomi</taxon>
        <taxon>Amphibia</taxon>
        <taxon>Batrachia</taxon>
        <taxon>Caudata</taxon>
        <taxon>Salamandroidea</taxon>
        <taxon>Salamandridae</taxon>
        <taxon>Pleurodelinae</taxon>
        <taxon>Pleurodeles</taxon>
    </lineage>
</organism>
<protein>
    <submittedName>
        <fullName evidence="2">Uncharacterized protein</fullName>
    </submittedName>
</protein>
<keyword evidence="3" id="KW-1185">Reference proteome</keyword>
<sequence>MEVQGPPLSEDTLMSAVENLDLANLTTELTQAGLMSLGDVLEVGKFHPGVQSQPAETWSVADLTGATTSVVSLVEIQLQKDNEPEILKEGIQDTDDKLPESHIKRTSTRNSKDPIIDGGPIAEGQDEEIGKTEWNRKNLDWSKEGGQKMYSLTEDSEPISSICNQSEDEESLSSENKTSLSPAIGPTVKQQQCRCKKSEIWLNSWDSCFRTGSSDP</sequence>
<proteinExistence type="predicted"/>
<comment type="caution">
    <text evidence="2">The sequence shown here is derived from an EMBL/GenBank/DDBJ whole genome shotgun (WGS) entry which is preliminary data.</text>
</comment>
<feature type="region of interest" description="Disordered" evidence="1">
    <location>
        <begin position="103"/>
        <end position="123"/>
    </location>
</feature>
<accession>A0AAV7VNY1</accession>
<gene>
    <name evidence="2" type="ORF">NDU88_006901</name>
</gene>
<evidence type="ECO:0000256" key="1">
    <source>
        <dbReference type="SAM" id="MobiDB-lite"/>
    </source>
</evidence>
<dbReference type="Proteomes" id="UP001066276">
    <property type="component" value="Chromosome 2_1"/>
</dbReference>
<dbReference type="EMBL" id="JANPWB010000003">
    <property type="protein sequence ID" value="KAJ1203107.1"/>
    <property type="molecule type" value="Genomic_DNA"/>
</dbReference>
<reference evidence="2" key="1">
    <citation type="journal article" date="2022" name="bioRxiv">
        <title>Sequencing and chromosome-scale assembly of the giantPleurodeles waltlgenome.</title>
        <authorList>
            <person name="Brown T."/>
            <person name="Elewa A."/>
            <person name="Iarovenko S."/>
            <person name="Subramanian E."/>
            <person name="Araus A.J."/>
            <person name="Petzold A."/>
            <person name="Susuki M."/>
            <person name="Suzuki K.-i.T."/>
            <person name="Hayashi T."/>
            <person name="Toyoda A."/>
            <person name="Oliveira C."/>
            <person name="Osipova E."/>
            <person name="Leigh N.D."/>
            <person name="Simon A."/>
            <person name="Yun M.H."/>
        </authorList>
    </citation>
    <scope>NUCLEOTIDE SEQUENCE</scope>
    <source>
        <strain evidence="2">20211129_DDA</strain>
        <tissue evidence="2">Liver</tissue>
    </source>
</reference>